<feature type="region of interest" description="Disordered" evidence="1">
    <location>
        <begin position="447"/>
        <end position="472"/>
    </location>
</feature>
<dbReference type="GeneID" id="93373121"/>
<dbReference type="RefSeq" id="WP_222594866.1">
    <property type="nucleotide sequence ID" value="NZ_BAAARX010000002.1"/>
</dbReference>
<keyword evidence="3" id="KW-1185">Reference proteome</keyword>
<dbReference type="AlphaFoldDB" id="A0ABC9YRM7"/>
<name>A0ABC9YRM7_9NOCA</name>
<organism evidence="2 3">
    <name type="scientific">Nocardia seriolae</name>
    <dbReference type="NCBI Taxonomy" id="37332"/>
    <lineage>
        <taxon>Bacteria</taxon>
        <taxon>Bacillati</taxon>
        <taxon>Actinomycetota</taxon>
        <taxon>Actinomycetes</taxon>
        <taxon>Mycobacteriales</taxon>
        <taxon>Nocardiaceae</taxon>
        <taxon>Nocardia</taxon>
    </lineage>
</organism>
<evidence type="ECO:0000313" key="2">
    <source>
        <dbReference type="EMBL" id="GAP28119.1"/>
    </source>
</evidence>
<reference evidence="3" key="1">
    <citation type="submission" date="2015-07" db="EMBL/GenBank/DDBJ databases">
        <title>Nocardia seriolae U-1 whole genome shotgun sequence.</title>
        <authorList>
            <person name="Imajoh M."/>
            <person name="Fukumoto Y."/>
            <person name="Sukeda M."/>
            <person name="Yamane J."/>
            <person name="Yamasaki K."/>
            <person name="Shimizu M."/>
            <person name="Ohnishi K."/>
            <person name="Oshima S."/>
        </authorList>
    </citation>
    <scope>NUCLEOTIDE SEQUENCE [LARGE SCALE GENOMIC DNA]</scope>
    <source>
        <strain evidence="3">U-1</strain>
    </source>
</reference>
<accession>A0ABC9YRM7</accession>
<gene>
    <name evidence="2" type="ORF">NSK11_contig00028-0033</name>
</gene>
<dbReference type="EMBL" id="BBYQ01000028">
    <property type="protein sequence ID" value="GAP28119.1"/>
    <property type="molecule type" value="Genomic_DNA"/>
</dbReference>
<evidence type="ECO:0000313" key="3">
    <source>
        <dbReference type="Proteomes" id="UP000037179"/>
    </source>
</evidence>
<dbReference type="Proteomes" id="UP000037179">
    <property type="component" value="Unassembled WGS sequence"/>
</dbReference>
<feature type="compositionally biased region" description="Basic residues" evidence="1">
    <location>
        <begin position="702"/>
        <end position="715"/>
    </location>
</feature>
<evidence type="ECO:0008006" key="4">
    <source>
        <dbReference type="Google" id="ProtNLM"/>
    </source>
</evidence>
<sequence length="715" mass="77959">MLVILVDSISIALHAFPTTRTVNPLMRTYFEPEDGEAFEVAKDLLIRRCTARASDRGHSLDPFAMAAALDFRHHGIDGRLGDWTSDLVAEFLLSYVPRTLSISARDAAGLPETLRLLLDYLRATGLADPTGDPLTDLEAAITKAAAEFPAAMTDERNFGPAKFWVMTAIGHGVDPTDGAAMGRFLDDADAGRIDYDDAVLTHIATRHARESLDRPDRAMPQLPVSLPAEDELAAAAEHTRVVGRLRALTDWVGDGRALTATGNVKLADARELATLLNSGDTFDPRIGEQVFRTKSSTELVGLTRLIELAKTLRLVRVVKNRLVRVAKNAPLLRDGLALWTAAFDALPTPDILIAPNSWSPDHTRMLDSVLDQVLPDVLNTVYGLPEPMPVIRLAESVWSACTHMFYLDALGPEATLRWRKGIGADLRRLLGQLVEFGAAELTVGRPDPMFLSDLDPDRQPDPDDPASLPPDVQDRLRTALAPDAEHVELISLTPLATRAVRARMLREGRHAPLVGELTHAEPAQLLGTIAEHYSAEAAEAEIGRWLTAHGGLEHGLPRLLDGVRDCPFRTRAGAMLDVLTQTLPDRSAFLHRLRADTQLGPIATLMLIDSGEISLGELDPEEGLRTMAEQFITLLEVGGADAVTGALAELPADQVRDMVAAMLDSGHPDRIGLDELHTLADAQLTDRRPGHAAVHPLARAPRSSRRHSKRKGRRR</sequence>
<reference evidence="2 3" key="2">
    <citation type="journal article" date="2016" name="Genome Announc.">
        <title>Draft Genome Sequence of Erythromycin- and Oxytetracycline-Sensitive Nocardia seriolae Strain U-1 (NBRC 110359).</title>
        <authorList>
            <person name="Imajoh M."/>
            <person name="Sukeda M."/>
            <person name="Shimizu M."/>
            <person name="Yamane J."/>
            <person name="Ohnishi K."/>
            <person name="Oshima S."/>
        </authorList>
    </citation>
    <scope>NUCLEOTIDE SEQUENCE [LARGE SCALE GENOMIC DNA]</scope>
    <source>
        <strain evidence="2 3">U-1</strain>
    </source>
</reference>
<feature type="region of interest" description="Disordered" evidence="1">
    <location>
        <begin position="684"/>
        <end position="715"/>
    </location>
</feature>
<protein>
    <recommendedName>
        <fullName evidence="4">Helicase XPB/Ssl2 N-terminal domain-containing protein</fullName>
    </recommendedName>
</protein>
<proteinExistence type="predicted"/>
<comment type="caution">
    <text evidence="2">The sequence shown here is derived from an EMBL/GenBank/DDBJ whole genome shotgun (WGS) entry which is preliminary data.</text>
</comment>
<evidence type="ECO:0000256" key="1">
    <source>
        <dbReference type="SAM" id="MobiDB-lite"/>
    </source>
</evidence>